<evidence type="ECO:0000313" key="4">
    <source>
        <dbReference type="Proteomes" id="UP000677918"/>
    </source>
</evidence>
<evidence type="ECO:0000313" key="3">
    <source>
        <dbReference type="EMBL" id="GIQ71385.1"/>
    </source>
</evidence>
<keyword evidence="4" id="KW-1185">Reference proteome</keyword>
<name>A0A8J4M3Z6_9BACL</name>
<accession>A0A8J4M3Z6</accession>
<feature type="domain" description="Apiosidase-like catalytic" evidence="2">
    <location>
        <begin position="10"/>
        <end position="338"/>
    </location>
</feature>
<dbReference type="EMBL" id="BOVK01000085">
    <property type="protein sequence ID" value="GIQ71385.1"/>
    <property type="molecule type" value="Genomic_DNA"/>
</dbReference>
<proteinExistence type="predicted"/>
<dbReference type="InterPro" id="IPR017853">
    <property type="entry name" value="GH"/>
</dbReference>
<dbReference type="SUPFAM" id="SSF51445">
    <property type="entry name" value="(Trans)glycosidases"/>
    <property type="match status" value="1"/>
</dbReference>
<gene>
    <name evidence="3" type="ORF">XYCOK13_42090</name>
</gene>
<dbReference type="InterPro" id="IPR025277">
    <property type="entry name" value="Apiosidase-like_cat_dom"/>
</dbReference>
<comment type="caution">
    <text evidence="3">The sequence shown here is derived from an EMBL/GenBank/DDBJ whole genome shotgun (WGS) entry which is preliminary data.</text>
</comment>
<dbReference type="Gene3D" id="3.20.20.80">
    <property type="entry name" value="Glycosidases"/>
    <property type="match status" value="1"/>
</dbReference>
<dbReference type="Proteomes" id="UP000677918">
    <property type="component" value="Unassembled WGS sequence"/>
</dbReference>
<feature type="domain" description="Putative collagen-binding" evidence="1">
    <location>
        <begin position="341"/>
        <end position="430"/>
    </location>
</feature>
<dbReference type="PANTHER" id="PTHR37836:SF3">
    <property type="entry name" value="ENDOGLUCANASE"/>
    <property type="match status" value="1"/>
</dbReference>
<reference evidence="3" key="1">
    <citation type="submission" date="2021-04" db="EMBL/GenBank/DDBJ databases">
        <title>Draft genome sequence of Xylanibacillus composti strain K13.</title>
        <authorList>
            <person name="Uke A."/>
            <person name="Chhe C."/>
            <person name="Baramee S."/>
            <person name="Kosugi A."/>
        </authorList>
    </citation>
    <scope>NUCLEOTIDE SEQUENCE</scope>
    <source>
        <strain evidence="3">K13</strain>
    </source>
</reference>
<organism evidence="3 4">
    <name type="scientific">Xylanibacillus composti</name>
    <dbReference type="NCBI Taxonomy" id="1572762"/>
    <lineage>
        <taxon>Bacteria</taxon>
        <taxon>Bacillati</taxon>
        <taxon>Bacillota</taxon>
        <taxon>Bacilli</taxon>
        <taxon>Bacillales</taxon>
        <taxon>Paenibacillaceae</taxon>
        <taxon>Xylanibacillus</taxon>
    </lineage>
</organism>
<evidence type="ECO:0008006" key="5">
    <source>
        <dbReference type="Google" id="ProtNLM"/>
    </source>
</evidence>
<dbReference type="InterPro" id="IPR024749">
    <property type="entry name" value="Collagen-bd_put"/>
</dbReference>
<dbReference type="PANTHER" id="PTHR37836">
    <property type="entry name" value="LMO1036 PROTEIN"/>
    <property type="match status" value="1"/>
</dbReference>
<dbReference type="Pfam" id="PF12904">
    <property type="entry name" value="Collagen_bind_2"/>
    <property type="match status" value="1"/>
</dbReference>
<dbReference type="RefSeq" id="WP_213414184.1">
    <property type="nucleotide sequence ID" value="NZ_BOVK01000085.1"/>
</dbReference>
<dbReference type="Pfam" id="PF13204">
    <property type="entry name" value="Apiosidase"/>
    <property type="match status" value="1"/>
</dbReference>
<protein>
    <recommendedName>
        <fullName evidence="5">DUF4038 domain-containing protein</fullName>
    </recommendedName>
</protein>
<dbReference type="AlphaFoldDB" id="A0A8J4M3Z6"/>
<sequence>MSKLPLLQVSENRRFLVQEDGTPFFWLGDTAWELFHKLDREEARLYLQNRAELKFTVIQAVALAELEGLSTDNAYGRRPLKKNAAGKYDPTLPDIGGEYDYWKHVDYIVDTAASLGLYIALLPTWGDKYNLMWGKGPEIFNRDNARMYGQWLGERYKDRTNIVWVMGGDRPLHTRMHFEIIQQMAEGIRQGDGGRHLMTFHPKGDESSSLHVHEEEWLSFNMIQSSHGDGERDNYKKVAQDYARTPIKPTLDAEPCYEDHPRGFQADNGYFDQADVRKAAYYALFAGAFGHTYGHHSIWSMTTDPADYFIMDWKEALHRPGAAQMQHARALLESRPFLERVPDQSLLAANYTGSNYMVATRGRSYAMIYLPNGLPCRVVLDKISGRTVQAAWFNPRTGEFIEAGACDNNGERTFIAPSRGRDNDWVLVLDGQQ</sequence>
<evidence type="ECO:0000259" key="1">
    <source>
        <dbReference type="Pfam" id="PF12904"/>
    </source>
</evidence>
<evidence type="ECO:0000259" key="2">
    <source>
        <dbReference type="Pfam" id="PF13204"/>
    </source>
</evidence>